<proteinExistence type="predicted"/>
<name>A0A392UND4_9FABA</name>
<dbReference type="AlphaFoldDB" id="A0A392UND4"/>
<dbReference type="Proteomes" id="UP000265520">
    <property type="component" value="Unassembled WGS sequence"/>
</dbReference>
<evidence type="ECO:0000313" key="1">
    <source>
        <dbReference type="EMBL" id="MCI74257.1"/>
    </source>
</evidence>
<reference evidence="1 2" key="1">
    <citation type="journal article" date="2018" name="Front. Plant Sci.">
        <title>Red Clover (Trifolium pratense) and Zigzag Clover (T. medium) - A Picture of Genomic Similarities and Differences.</title>
        <authorList>
            <person name="Dluhosova J."/>
            <person name="Istvanek J."/>
            <person name="Nedelnik J."/>
            <person name="Repkova J."/>
        </authorList>
    </citation>
    <scope>NUCLEOTIDE SEQUENCE [LARGE SCALE GENOMIC DNA]</scope>
    <source>
        <strain evidence="2">cv. 10/8</strain>
        <tissue evidence="1">Leaf</tissue>
    </source>
</reference>
<organism evidence="1 2">
    <name type="scientific">Trifolium medium</name>
    <dbReference type="NCBI Taxonomy" id="97028"/>
    <lineage>
        <taxon>Eukaryota</taxon>
        <taxon>Viridiplantae</taxon>
        <taxon>Streptophyta</taxon>
        <taxon>Embryophyta</taxon>
        <taxon>Tracheophyta</taxon>
        <taxon>Spermatophyta</taxon>
        <taxon>Magnoliopsida</taxon>
        <taxon>eudicotyledons</taxon>
        <taxon>Gunneridae</taxon>
        <taxon>Pentapetalae</taxon>
        <taxon>rosids</taxon>
        <taxon>fabids</taxon>
        <taxon>Fabales</taxon>
        <taxon>Fabaceae</taxon>
        <taxon>Papilionoideae</taxon>
        <taxon>50 kb inversion clade</taxon>
        <taxon>NPAAA clade</taxon>
        <taxon>Hologalegina</taxon>
        <taxon>IRL clade</taxon>
        <taxon>Trifolieae</taxon>
        <taxon>Trifolium</taxon>
    </lineage>
</organism>
<dbReference type="EMBL" id="LXQA010856714">
    <property type="protein sequence ID" value="MCI74257.1"/>
    <property type="molecule type" value="Genomic_DNA"/>
</dbReference>
<protein>
    <submittedName>
        <fullName evidence="1">Uncharacterized protein</fullName>
    </submittedName>
</protein>
<keyword evidence="2" id="KW-1185">Reference proteome</keyword>
<comment type="caution">
    <text evidence="1">The sequence shown here is derived from an EMBL/GenBank/DDBJ whole genome shotgun (WGS) entry which is preliminary data.</text>
</comment>
<sequence length="39" mass="4661">YIATRSEMERRWRRVWLWGEASGEPVVSLGVDVVVRRQM</sequence>
<feature type="non-terminal residue" evidence="1">
    <location>
        <position position="1"/>
    </location>
</feature>
<evidence type="ECO:0000313" key="2">
    <source>
        <dbReference type="Proteomes" id="UP000265520"/>
    </source>
</evidence>
<accession>A0A392UND4</accession>